<organism evidence="2 3">
    <name type="scientific">Chitinophaga skermanii</name>
    <dbReference type="NCBI Taxonomy" id="331697"/>
    <lineage>
        <taxon>Bacteria</taxon>
        <taxon>Pseudomonadati</taxon>
        <taxon>Bacteroidota</taxon>
        <taxon>Chitinophagia</taxon>
        <taxon>Chitinophagales</taxon>
        <taxon>Chitinophagaceae</taxon>
        <taxon>Chitinophaga</taxon>
    </lineage>
</organism>
<sequence length="250" mass="29010">MHFILLLKRQWFENRKAWFIGMLAMTAVLTFLLLLTWHWRTSFNGDTTRGIFLILLFIGGGLYMNSILKELGNKQKGIWLLLLPAPVLSKVGVAIFYGIIVYLLVYLGLFYTVRELMVQVLGEEAANWSEFNLCKNNFYQFIFTFISFQSIILFGSVYFKRMHFLKTVLVIITGFFLVFNGNDYLLQLVTKERNIVSNMPFSGFIFSYNHENITVNTSSTVDTIVSIIIWMVVPITLWIATWCKIKETAL</sequence>
<proteinExistence type="predicted"/>
<reference evidence="2 3" key="1">
    <citation type="submission" date="2018-06" db="EMBL/GenBank/DDBJ databases">
        <title>Genomic Encyclopedia of Archaeal and Bacterial Type Strains, Phase II (KMG-II): from individual species to whole genera.</title>
        <authorList>
            <person name="Goeker M."/>
        </authorList>
    </citation>
    <scope>NUCLEOTIDE SEQUENCE [LARGE SCALE GENOMIC DNA]</scope>
    <source>
        <strain evidence="2 3">DSM 23857</strain>
    </source>
</reference>
<protein>
    <submittedName>
        <fullName evidence="2">Uncharacterized protein</fullName>
    </submittedName>
</protein>
<feature type="transmembrane region" description="Helical" evidence="1">
    <location>
        <begin position="80"/>
        <end position="107"/>
    </location>
</feature>
<keyword evidence="1" id="KW-1133">Transmembrane helix</keyword>
<dbReference type="RefSeq" id="WP_111596521.1">
    <property type="nucleotide sequence ID" value="NZ_QLLL01000002.1"/>
</dbReference>
<keyword evidence="1" id="KW-0812">Transmembrane</keyword>
<evidence type="ECO:0000313" key="2">
    <source>
        <dbReference type="EMBL" id="RAJ08366.1"/>
    </source>
</evidence>
<name>A0A327QUK8_9BACT</name>
<keyword evidence="1" id="KW-0472">Membrane</keyword>
<evidence type="ECO:0000313" key="3">
    <source>
        <dbReference type="Proteomes" id="UP000249547"/>
    </source>
</evidence>
<dbReference type="OrthoDB" id="1523880at2"/>
<comment type="caution">
    <text evidence="2">The sequence shown here is derived from an EMBL/GenBank/DDBJ whole genome shotgun (WGS) entry which is preliminary data.</text>
</comment>
<evidence type="ECO:0000256" key="1">
    <source>
        <dbReference type="SAM" id="Phobius"/>
    </source>
</evidence>
<dbReference type="Proteomes" id="UP000249547">
    <property type="component" value="Unassembled WGS sequence"/>
</dbReference>
<feature type="transmembrane region" description="Helical" evidence="1">
    <location>
        <begin position="224"/>
        <end position="243"/>
    </location>
</feature>
<dbReference type="EMBL" id="QLLL01000002">
    <property type="protein sequence ID" value="RAJ08366.1"/>
    <property type="molecule type" value="Genomic_DNA"/>
</dbReference>
<gene>
    <name evidence="2" type="ORF">LX64_01014</name>
</gene>
<accession>A0A327QUK8</accession>
<keyword evidence="3" id="KW-1185">Reference proteome</keyword>
<feature type="transmembrane region" description="Helical" evidence="1">
    <location>
        <begin position="164"/>
        <end position="181"/>
    </location>
</feature>
<feature type="transmembrane region" description="Helical" evidence="1">
    <location>
        <begin position="138"/>
        <end position="159"/>
    </location>
</feature>
<dbReference type="AlphaFoldDB" id="A0A327QUK8"/>
<feature type="transmembrane region" description="Helical" evidence="1">
    <location>
        <begin position="17"/>
        <end position="39"/>
    </location>
</feature>
<feature type="transmembrane region" description="Helical" evidence="1">
    <location>
        <begin position="51"/>
        <end position="68"/>
    </location>
</feature>